<organism evidence="4">
    <name type="scientific">Haemonchus placei</name>
    <name type="common">Barber's pole worm</name>
    <dbReference type="NCBI Taxonomy" id="6290"/>
    <lineage>
        <taxon>Eukaryota</taxon>
        <taxon>Metazoa</taxon>
        <taxon>Ecdysozoa</taxon>
        <taxon>Nematoda</taxon>
        <taxon>Chromadorea</taxon>
        <taxon>Rhabditida</taxon>
        <taxon>Rhabditina</taxon>
        <taxon>Rhabditomorpha</taxon>
        <taxon>Strongyloidea</taxon>
        <taxon>Trichostrongylidae</taxon>
        <taxon>Haemonchus</taxon>
    </lineage>
</organism>
<sequence>MFRYEQLKSKLEEDRVRGLESERKQATEAEEYVTELRSRLCDVQRAHICAVNELSAVQTAMEKLEKDLSGERKFSEETAADLELAKETAMKLRLDLQVCEQHCLKAR</sequence>
<evidence type="ECO:0000313" key="3">
    <source>
        <dbReference type="Proteomes" id="UP000268014"/>
    </source>
</evidence>
<dbReference type="EMBL" id="UZAF01017993">
    <property type="protein sequence ID" value="VDO46894.1"/>
    <property type="molecule type" value="Genomic_DNA"/>
</dbReference>
<protein>
    <submittedName>
        <fullName evidence="4">Shootin-1</fullName>
    </submittedName>
</protein>
<gene>
    <name evidence="2" type="ORF">HPLM_LOCUS12841</name>
</gene>
<evidence type="ECO:0000256" key="1">
    <source>
        <dbReference type="SAM" id="Coils"/>
    </source>
</evidence>
<evidence type="ECO:0000313" key="2">
    <source>
        <dbReference type="EMBL" id="VDO46894.1"/>
    </source>
</evidence>
<evidence type="ECO:0000313" key="4">
    <source>
        <dbReference type="WBParaSite" id="HPLM_0001284901-mRNA-1"/>
    </source>
</evidence>
<keyword evidence="3" id="KW-1185">Reference proteome</keyword>
<keyword evidence="1" id="KW-0175">Coiled coil</keyword>
<reference evidence="4" key="1">
    <citation type="submission" date="2017-02" db="UniProtKB">
        <authorList>
            <consortium name="WormBaseParasite"/>
        </authorList>
    </citation>
    <scope>IDENTIFICATION</scope>
</reference>
<dbReference type="Proteomes" id="UP000268014">
    <property type="component" value="Unassembled WGS sequence"/>
</dbReference>
<dbReference type="WBParaSite" id="HPLM_0001284901-mRNA-1">
    <property type="protein sequence ID" value="HPLM_0001284901-mRNA-1"/>
    <property type="gene ID" value="HPLM_0001284901"/>
</dbReference>
<feature type="coiled-coil region" evidence="1">
    <location>
        <begin position="9"/>
        <end position="39"/>
    </location>
</feature>
<reference evidence="2 3" key="2">
    <citation type="submission" date="2018-11" db="EMBL/GenBank/DDBJ databases">
        <authorList>
            <consortium name="Pathogen Informatics"/>
        </authorList>
    </citation>
    <scope>NUCLEOTIDE SEQUENCE [LARGE SCALE GENOMIC DNA]</scope>
    <source>
        <strain evidence="2 3">MHpl1</strain>
    </source>
</reference>
<dbReference type="OrthoDB" id="5857916at2759"/>
<dbReference type="AlphaFoldDB" id="A0A0N4WNI4"/>
<proteinExistence type="predicted"/>
<accession>A0A0N4WNI4</accession>
<name>A0A0N4WNI4_HAEPC</name>